<evidence type="ECO:0000313" key="3">
    <source>
        <dbReference type="Proteomes" id="UP000245683"/>
    </source>
</evidence>
<dbReference type="EMBL" id="QGSV01000487">
    <property type="protein sequence ID" value="PWU43166.1"/>
    <property type="molecule type" value="Genomic_DNA"/>
</dbReference>
<name>A0A317JQV6_9ACTN</name>
<keyword evidence="1" id="KW-0812">Transmembrane</keyword>
<dbReference type="AlphaFoldDB" id="A0A317JQV6"/>
<evidence type="ECO:0000256" key="1">
    <source>
        <dbReference type="SAM" id="Phobius"/>
    </source>
</evidence>
<sequence length="120" mass="13299">MGDEGRAYSQPAGLDRFRSLLWWRGGQLEESQGRQVLGLWLPKRSVSRSLLALAVLLLLPAVTRLLDGRYTFDRITALALGVAAGMSFGVALASIGQRRMVERHMQAEHPAETVASKRPW</sequence>
<proteinExistence type="predicted"/>
<evidence type="ECO:0000313" key="2">
    <source>
        <dbReference type="EMBL" id="PWU43166.1"/>
    </source>
</evidence>
<dbReference type="Proteomes" id="UP000245683">
    <property type="component" value="Unassembled WGS sequence"/>
</dbReference>
<reference evidence="3" key="1">
    <citation type="submission" date="2018-05" db="EMBL/GenBank/DDBJ databases">
        <title>Micromonospora globispora sp. nov. and Micromonospora rugosa sp. nov., isolated from marine sediment.</title>
        <authorList>
            <person name="Carro L."/>
            <person name="Aysel V."/>
            <person name="Cetin D."/>
            <person name="Igual J.M."/>
            <person name="Klenk H.-P."/>
            <person name="Trujillo M.E."/>
            <person name="Sahin N."/>
        </authorList>
    </citation>
    <scope>NUCLEOTIDE SEQUENCE [LARGE SCALE GENOMIC DNA]</scope>
    <source>
        <strain evidence="3">S2904</strain>
    </source>
</reference>
<protein>
    <submittedName>
        <fullName evidence="2">Uncharacterized protein</fullName>
    </submittedName>
</protein>
<accession>A0A317JQV6</accession>
<keyword evidence="1" id="KW-0472">Membrane</keyword>
<feature type="transmembrane region" description="Helical" evidence="1">
    <location>
        <begin position="75"/>
        <end position="95"/>
    </location>
</feature>
<keyword evidence="1" id="KW-1133">Transmembrane helix</keyword>
<feature type="transmembrane region" description="Helical" evidence="1">
    <location>
        <begin position="45"/>
        <end position="63"/>
    </location>
</feature>
<keyword evidence="3" id="KW-1185">Reference proteome</keyword>
<organism evidence="2 3">
    <name type="scientific">Micromonospora globispora</name>
    <dbReference type="NCBI Taxonomy" id="1450148"/>
    <lineage>
        <taxon>Bacteria</taxon>
        <taxon>Bacillati</taxon>
        <taxon>Actinomycetota</taxon>
        <taxon>Actinomycetes</taxon>
        <taxon>Micromonosporales</taxon>
        <taxon>Micromonosporaceae</taxon>
        <taxon>Micromonospora</taxon>
    </lineage>
</organism>
<gene>
    <name evidence="2" type="ORF">DLJ46_32820</name>
</gene>
<comment type="caution">
    <text evidence="2">The sequence shown here is derived from an EMBL/GenBank/DDBJ whole genome shotgun (WGS) entry which is preliminary data.</text>
</comment>